<comment type="caution">
    <text evidence="2">The sequence shown here is derived from an EMBL/GenBank/DDBJ whole genome shotgun (WGS) entry which is preliminary data.</text>
</comment>
<keyword evidence="5" id="KW-1185">Reference proteome</keyword>
<sequence length="531" mass="58773">MGQANAYFQFVIKEHATYIKLFPAALEGNVIEIGELTEYLERHGCPDYNLKELVAAINSNEMTEIMVGDIYPIQINEEMSVTVSADAMEAVCRFYPAAGGTNMNVQEILRDLTAKGVKAGVDQDEILKFFQDRAYCTDFVLAKGKKPVDGQDARIEYYFNTDVDLKPKKNEDGSVDYRELNVISYIKEGDLLAKLFPEDRGIKGYDVQGREIKPKQVRSLQLEYGNNIRVSEDKTELYSEVTGHASLVNGKVFVSDVYEVPADVDNSTGNIDYPGNVTVRGNVKGGFSIIAKGDIVVEGVVEDALIQAGGQIIVKRGIHGMTKGILRAQGNVICKFIENATIISGGYVETDSILHSKVSAATEVRVSGKNGFITGGVIRAGSLVEAQTIGSSLGAGTRIEVGVDPEKKERYVKVQEELLQLNKTIEQIRTILTTYGEKLKNKEKLDQGKIQYIEQLMRAFKEKEAQRTPLEHEYERLQSILNGSSNARVKVSKTLYAGVIVNITDVSLIVKDDRSFCQLYKDEGEVKISNM</sequence>
<dbReference type="InterPro" id="IPR046866">
    <property type="entry name" value="FapA_N"/>
</dbReference>
<protein>
    <submittedName>
        <fullName evidence="2">FapA family protein</fullName>
    </submittedName>
</protein>
<evidence type="ECO:0000313" key="3">
    <source>
        <dbReference type="EMBL" id="MCU6717152.1"/>
    </source>
</evidence>
<dbReference type="Proteomes" id="UP001209666">
    <property type="component" value="Unassembled WGS sequence"/>
</dbReference>
<dbReference type="InterPro" id="IPR005646">
    <property type="entry name" value="FapA"/>
</dbReference>
<dbReference type="Pfam" id="PF20250">
    <property type="entry name" value="FapA_N"/>
    <property type="match status" value="1"/>
</dbReference>
<evidence type="ECO:0000313" key="4">
    <source>
        <dbReference type="Proteomes" id="UP001198893"/>
    </source>
</evidence>
<reference evidence="3" key="3">
    <citation type="submission" date="2022-09" db="EMBL/GenBank/DDBJ databases">
        <authorList>
            <person name="Hitch T.C.A."/>
        </authorList>
    </citation>
    <scope>NUCLEOTIDE SEQUENCE</scope>
    <source>
        <strain evidence="3">Sanger_19</strain>
    </source>
</reference>
<dbReference type="PANTHER" id="PTHR38032">
    <property type="entry name" value="POLYMERASE-RELATED"/>
    <property type="match status" value="1"/>
</dbReference>
<feature type="domain" description="Flagellar Assembly Protein A N-terminal region" evidence="1">
    <location>
        <begin position="80"/>
        <end position="249"/>
    </location>
</feature>
<name>A0AAW4WGH4_9FIRM</name>
<dbReference type="RefSeq" id="WP_227700923.1">
    <property type="nucleotide sequence ID" value="NZ_JAJEQW010000003.1"/>
</dbReference>
<evidence type="ECO:0000259" key="1">
    <source>
        <dbReference type="Pfam" id="PF20250"/>
    </source>
</evidence>
<dbReference type="EMBL" id="JAJEQW010000003">
    <property type="protein sequence ID" value="MCC2241557.1"/>
    <property type="molecule type" value="Genomic_DNA"/>
</dbReference>
<evidence type="ECO:0000313" key="5">
    <source>
        <dbReference type="Proteomes" id="UP001209666"/>
    </source>
</evidence>
<dbReference type="Pfam" id="PF03961">
    <property type="entry name" value="FapA"/>
    <property type="match status" value="1"/>
</dbReference>
<dbReference type="PANTHER" id="PTHR38032:SF1">
    <property type="entry name" value="RNA-BINDING PROTEIN KHPB N-TERMINAL DOMAIN-CONTAINING PROTEIN"/>
    <property type="match status" value="1"/>
</dbReference>
<accession>A0AAW4WGH4</accession>
<dbReference type="AlphaFoldDB" id="A0AAW4WGH4"/>
<gene>
    <name evidence="2" type="ORF">LKD47_04450</name>
    <name evidence="3" type="ORF">OCV43_07680</name>
</gene>
<dbReference type="Proteomes" id="UP001198893">
    <property type="component" value="Unassembled WGS sequence"/>
</dbReference>
<reference evidence="2" key="2">
    <citation type="submission" date="2021-10" db="EMBL/GenBank/DDBJ databases">
        <title>Anaerobic single-cell dispensing facilitates the cultivation of human gut bacteria.</title>
        <authorList>
            <person name="Afrizal A."/>
        </authorList>
    </citation>
    <scope>NUCLEOTIDE SEQUENCE</scope>
    <source>
        <strain evidence="2">CLA-AA-H204</strain>
    </source>
</reference>
<evidence type="ECO:0000313" key="2">
    <source>
        <dbReference type="EMBL" id="MCC2241557.1"/>
    </source>
</evidence>
<dbReference type="EMBL" id="JAOQKI010000009">
    <property type="protein sequence ID" value="MCU6717152.1"/>
    <property type="molecule type" value="Genomic_DNA"/>
</dbReference>
<organism evidence="2 4">
    <name type="scientific">Roseburia amylophila</name>
    <dbReference type="NCBI Taxonomy" id="2981794"/>
    <lineage>
        <taxon>Bacteria</taxon>
        <taxon>Bacillati</taxon>
        <taxon>Bacillota</taxon>
        <taxon>Clostridia</taxon>
        <taxon>Lachnospirales</taxon>
        <taxon>Lachnospiraceae</taxon>
        <taxon>Roseburia</taxon>
    </lineage>
</organism>
<proteinExistence type="predicted"/>
<dbReference type="InterPro" id="IPR046865">
    <property type="entry name" value="FapA_b_solenoid"/>
</dbReference>
<reference evidence="3 5" key="1">
    <citation type="journal article" date="2021" name="ISME Commun">
        <title>Automated analysis of genomic sequences facilitates high-throughput and comprehensive description of bacteria.</title>
        <authorList>
            <person name="Hitch T.C.A."/>
        </authorList>
    </citation>
    <scope>NUCLEOTIDE SEQUENCE [LARGE SCALE GENOMIC DNA]</scope>
    <source>
        <strain evidence="3 5">Sanger_19</strain>
    </source>
</reference>